<dbReference type="Proteomes" id="UP001161757">
    <property type="component" value="Unassembled WGS sequence"/>
</dbReference>
<feature type="region of interest" description="Disordered" evidence="1">
    <location>
        <begin position="373"/>
        <end position="433"/>
    </location>
</feature>
<organism evidence="2 3">
    <name type="scientific">Exophiala dermatitidis</name>
    <name type="common">Black yeast-like fungus</name>
    <name type="synonym">Wangiella dermatitidis</name>
    <dbReference type="NCBI Taxonomy" id="5970"/>
    <lineage>
        <taxon>Eukaryota</taxon>
        <taxon>Fungi</taxon>
        <taxon>Dikarya</taxon>
        <taxon>Ascomycota</taxon>
        <taxon>Pezizomycotina</taxon>
        <taxon>Eurotiomycetes</taxon>
        <taxon>Chaetothyriomycetidae</taxon>
        <taxon>Chaetothyriales</taxon>
        <taxon>Herpotrichiellaceae</taxon>
        <taxon>Exophiala</taxon>
    </lineage>
</organism>
<dbReference type="AlphaFoldDB" id="A0AAN6ITR8"/>
<dbReference type="PANTHER" id="PTHR47657:SF12">
    <property type="entry name" value="ZN(II)2CYS6 TRANSCRIPTION FACTOR (EUROFUNG)"/>
    <property type="match status" value="1"/>
</dbReference>
<accession>A0AAN6ITR8</accession>
<gene>
    <name evidence="2" type="ORF">HRR80_006148</name>
</gene>
<proteinExistence type="predicted"/>
<name>A0AAN6ITR8_EXODE</name>
<protein>
    <submittedName>
        <fullName evidence="2">Uncharacterized protein</fullName>
    </submittedName>
</protein>
<feature type="region of interest" description="Disordered" evidence="1">
    <location>
        <begin position="456"/>
        <end position="497"/>
    </location>
</feature>
<dbReference type="Pfam" id="PF11951">
    <property type="entry name" value="Fungal_trans_2"/>
    <property type="match status" value="1"/>
</dbReference>
<evidence type="ECO:0000313" key="2">
    <source>
        <dbReference type="EMBL" id="KAJ8990013.1"/>
    </source>
</evidence>
<dbReference type="PANTHER" id="PTHR47657">
    <property type="entry name" value="STEROL REGULATORY ELEMENT-BINDING PROTEIN ECM22"/>
    <property type="match status" value="1"/>
</dbReference>
<feature type="region of interest" description="Disordered" evidence="1">
    <location>
        <begin position="1"/>
        <end position="20"/>
    </location>
</feature>
<dbReference type="EMBL" id="JAJGCB010000012">
    <property type="protein sequence ID" value="KAJ8990013.1"/>
    <property type="molecule type" value="Genomic_DNA"/>
</dbReference>
<sequence length="532" mass="58740">MDMPAAGEDHLKGSQPPDLLMSPELQRRLDNWRITGDSFLPELQMVDRLYWTRFSTIDLRLIHHMVTLSTDMYRRGYSNCTVWGLKMDSLITVALSHDFTMNALLALSASHLASQTRNADTVNLAYHHRGVSLKGLHEAIGAFSRENSEAILAASIMLSWQSTEWRGWASLQQGVSTVLSAMRQWLHESDLARYLESQRAVARITTSAKSTLPYSQGGIAHEELRHLEQITTAVHILRLRLPDSGGLTEHAGLLLEFLQGLQQDLHLQGPQKAFERLQPLRDLIFWLPPQILRSAESDLAPLTLLSHLYATALATDSVFPEIGGAYLGSMSVDPLENVHDLLRTRKAAQPHDTGAQVAVSLIEVPAQILASYRQRQRHNSHSGPNAGLYQYSPRSPFGAPPLTLSSSRGDTATPRRYTNSPIPGPSSGQSVPSSAYFQAALGPSNPTDLPREAPFPTIGRSSSWSERKVGLRNPQSTGMGVMNGPDTPQHPRSSHEISGTKADYFTQSQAPYSQYGSMDMNPRFVTLSQLSV</sequence>
<dbReference type="InterPro" id="IPR021858">
    <property type="entry name" value="Fun_TF"/>
</dbReference>
<dbReference type="InterPro" id="IPR052400">
    <property type="entry name" value="Zn2-C6_fungal_TF"/>
</dbReference>
<evidence type="ECO:0000256" key="1">
    <source>
        <dbReference type="SAM" id="MobiDB-lite"/>
    </source>
</evidence>
<evidence type="ECO:0000313" key="3">
    <source>
        <dbReference type="Proteomes" id="UP001161757"/>
    </source>
</evidence>
<reference evidence="2" key="1">
    <citation type="submission" date="2023-01" db="EMBL/GenBank/DDBJ databases">
        <title>Exophiala dermititidis isolated from Cystic Fibrosis Patient.</title>
        <authorList>
            <person name="Kurbessoian T."/>
            <person name="Crocker A."/>
            <person name="Murante D."/>
            <person name="Hogan D.A."/>
            <person name="Stajich J.E."/>
        </authorList>
    </citation>
    <scope>NUCLEOTIDE SEQUENCE</scope>
    <source>
        <strain evidence="2">Ex8</strain>
    </source>
</reference>
<comment type="caution">
    <text evidence="2">The sequence shown here is derived from an EMBL/GenBank/DDBJ whole genome shotgun (WGS) entry which is preliminary data.</text>
</comment>
<dbReference type="GO" id="GO:0000981">
    <property type="term" value="F:DNA-binding transcription factor activity, RNA polymerase II-specific"/>
    <property type="evidence" value="ECO:0007669"/>
    <property type="project" value="TreeGrafter"/>
</dbReference>